<evidence type="ECO:0000313" key="3">
    <source>
        <dbReference type="WBParaSite" id="PSAMB.scaffold6705size8943.g28995.t1"/>
    </source>
</evidence>
<dbReference type="AlphaFoldDB" id="A0A914XA76"/>
<dbReference type="InterPro" id="IPR057452">
    <property type="entry name" value="BRWD/PHIP_N"/>
</dbReference>
<dbReference type="Proteomes" id="UP000887566">
    <property type="component" value="Unplaced"/>
</dbReference>
<dbReference type="Pfam" id="PF25437">
    <property type="entry name" value="BRWD1_N"/>
    <property type="match status" value="1"/>
</dbReference>
<dbReference type="GO" id="GO:0005634">
    <property type="term" value="C:nucleus"/>
    <property type="evidence" value="ECO:0007669"/>
    <property type="project" value="TreeGrafter"/>
</dbReference>
<protein>
    <recommendedName>
        <fullName evidence="1">BRWD/PHIP N-terminal domain-containing protein</fullName>
    </recommendedName>
</protein>
<dbReference type="GO" id="GO:0008360">
    <property type="term" value="P:regulation of cell shape"/>
    <property type="evidence" value="ECO:0007669"/>
    <property type="project" value="TreeGrafter"/>
</dbReference>
<dbReference type="WBParaSite" id="PSAMB.scaffold6705size8943.g28995.t1">
    <property type="protein sequence ID" value="PSAMB.scaffold6705size8943.g28995.t1"/>
    <property type="gene ID" value="PSAMB.scaffold6705size8943.g28995"/>
</dbReference>
<dbReference type="PANTHER" id="PTHR16266:SF17">
    <property type="entry name" value="BRWD3"/>
    <property type="match status" value="1"/>
</dbReference>
<keyword evidence="2" id="KW-1185">Reference proteome</keyword>
<organism evidence="2 3">
    <name type="scientific">Plectus sambesii</name>
    <dbReference type="NCBI Taxonomy" id="2011161"/>
    <lineage>
        <taxon>Eukaryota</taxon>
        <taxon>Metazoa</taxon>
        <taxon>Ecdysozoa</taxon>
        <taxon>Nematoda</taxon>
        <taxon>Chromadorea</taxon>
        <taxon>Plectida</taxon>
        <taxon>Plectina</taxon>
        <taxon>Plectoidea</taxon>
        <taxon>Plectidae</taxon>
        <taxon>Plectus</taxon>
    </lineage>
</organism>
<proteinExistence type="predicted"/>
<sequence>MATTEKTVVIGGQGGSVSHSETLTELLYLIQRFLQVGPCHRSAEVLRQEIEQQALLPVRRDFAGGSHERLFDDYVSVKRRLAVDVGRERTTPPPPDRLFRCTVRPDALLAICHRIRPLLDAALPPSVAGLPPLLIATGRQSLLRTAESIAALRRPFVENAVRFKGAPV</sequence>
<feature type="domain" description="BRWD/PHIP N-terminal" evidence="1">
    <location>
        <begin position="18"/>
        <end position="82"/>
    </location>
</feature>
<dbReference type="GO" id="GO:0006357">
    <property type="term" value="P:regulation of transcription by RNA polymerase II"/>
    <property type="evidence" value="ECO:0007669"/>
    <property type="project" value="TreeGrafter"/>
</dbReference>
<reference evidence="3" key="1">
    <citation type="submission" date="2022-11" db="UniProtKB">
        <authorList>
            <consortium name="WormBaseParasite"/>
        </authorList>
    </citation>
    <scope>IDENTIFICATION</scope>
</reference>
<dbReference type="InterPro" id="IPR052060">
    <property type="entry name" value="Bromo_WD_repeat"/>
</dbReference>
<accession>A0A914XA76</accession>
<evidence type="ECO:0000259" key="1">
    <source>
        <dbReference type="Pfam" id="PF25437"/>
    </source>
</evidence>
<evidence type="ECO:0000313" key="2">
    <source>
        <dbReference type="Proteomes" id="UP000887566"/>
    </source>
</evidence>
<name>A0A914XA76_9BILA</name>
<dbReference type="PANTHER" id="PTHR16266">
    <property type="entry name" value="WD REPEAT DOMAIN 9"/>
    <property type="match status" value="1"/>
</dbReference>
<dbReference type="GO" id="GO:0007010">
    <property type="term" value="P:cytoskeleton organization"/>
    <property type="evidence" value="ECO:0007669"/>
    <property type="project" value="TreeGrafter"/>
</dbReference>